<dbReference type="InterPro" id="IPR036922">
    <property type="entry name" value="Rieske_2Fe-2S_sf"/>
</dbReference>
<keyword evidence="6" id="KW-0411">Iron-sulfur</keyword>
<evidence type="ECO:0000256" key="6">
    <source>
        <dbReference type="ARBA" id="ARBA00023014"/>
    </source>
</evidence>
<keyword evidence="2" id="KW-0001">2Fe-2S</keyword>
<keyword evidence="3" id="KW-0479">Metal-binding</keyword>
<dbReference type="EMBL" id="UINC01141461">
    <property type="protein sequence ID" value="SVD29203.1"/>
    <property type="molecule type" value="Genomic_DNA"/>
</dbReference>
<dbReference type="PANTHER" id="PTHR43756">
    <property type="entry name" value="CHOLINE MONOOXYGENASE, CHLOROPLASTIC"/>
    <property type="match status" value="1"/>
</dbReference>
<evidence type="ECO:0000256" key="7">
    <source>
        <dbReference type="ARBA" id="ARBA00023027"/>
    </source>
</evidence>
<comment type="cofactor">
    <cofactor evidence="1">
        <name>Fe cation</name>
        <dbReference type="ChEBI" id="CHEBI:24875"/>
    </cofactor>
</comment>
<dbReference type="Gene3D" id="3.90.380.10">
    <property type="entry name" value="Naphthalene 1,2-dioxygenase Alpha Subunit, Chain A, domain 1"/>
    <property type="match status" value="2"/>
</dbReference>
<dbReference type="InterPro" id="IPR001663">
    <property type="entry name" value="Rng_hydr_dOase-A"/>
</dbReference>
<feature type="non-terminal residue" evidence="9">
    <location>
        <position position="296"/>
    </location>
</feature>
<dbReference type="Gene3D" id="2.102.10.10">
    <property type="entry name" value="Rieske [2Fe-2S] iron-sulphur domain"/>
    <property type="match status" value="1"/>
</dbReference>
<dbReference type="GO" id="GO:0051537">
    <property type="term" value="F:2 iron, 2 sulfur cluster binding"/>
    <property type="evidence" value="ECO:0007669"/>
    <property type="project" value="UniProtKB-KW"/>
</dbReference>
<sequence>HITDVAQPGDYYAGQVADQGIFIIRDLGGELHAFYNVCSHRGHPLLEGQGNKRVIVCPYHQWCYETDGRFRSARGQHALEDWLFDNANLKPVRLENYGGFLFVNLDQNARPLVEQAPQFLRDMYECCPRLDDLVRVRRFEREISANWKTVIDNNHECYHCKINHKSLMELVDYDNKAVWTNDGITFTHTVERNHIDNSAYTLDEENIEQDSLFGYVWPNLIPLFYPGTPNLIMFQILPLGPERTRVRHDFYLLGKPSTEEERFMDWFSHTLNVEDIDLCENVQKGLHSRGYHQGRF</sequence>
<gene>
    <name evidence="9" type="ORF">METZ01_LOCUS382057</name>
</gene>
<dbReference type="AlphaFoldDB" id="A0A382U4M8"/>
<dbReference type="PANTHER" id="PTHR43756:SF5">
    <property type="entry name" value="CHOLINE MONOOXYGENASE, CHLOROPLASTIC"/>
    <property type="match status" value="1"/>
</dbReference>
<keyword evidence="7" id="KW-0520">NAD</keyword>
<dbReference type="Pfam" id="PF00355">
    <property type="entry name" value="Rieske"/>
    <property type="match status" value="1"/>
</dbReference>
<dbReference type="InterPro" id="IPR015879">
    <property type="entry name" value="Ring_hydroxy_dOase_asu_C_dom"/>
</dbReference>
<dbReference type="InterPro" id="IPR015881">
    <property type="entry name" value="ARHD_Rieske_2Fe_2S"/>
</dbReference>
<protein>
    <recommendedName>
        <fullName evidence="8">Rieske domain-containing protein</fullName>
    </recommendedName>
</protein>
<evidence type="ECO:0000259" key="8">
    <source>
        <dbReference type="PROSITE" id="PS51296"/>
    </source>
</evidence>
<evidence type="ECO:0000256" key="2">
    <source>
        <dbReference type="ARBA" id="ARBA00022714"/>
    </source>
</evidence>
<evidence type="ECO:0000256" key="4">
    <source>
        <dbReference type="ARBA" id="ARBA00023002"/>
    </source>
</evidence>
<keyword evidence="5" id="KW-0408">Iron</keyword>
<dbReference type="PROSITE" id="PS51296">
    <property type="entry name" value="RIESKE"/>
    <property type="match status" value="1"/>
</dbReference>
<evidence type="ECO:0000256" key="1">
    <source>
        <dbReference type="ARBA" id="ARBA00001962"/>
    </source>
</evidence>
<accession>A0A382U4M8</accession>
<evidence type="ECO:0000256" key="5">
    <source>
        <dbReference type="ARBA" id="ARBA00023004"/>
    </source>
</evidence>
<evidence type="ECO:0000313" key="9">
    <source>
        <dbReference type="EMBL" id="SVD29203.1"/>
    </source>
</evidence>
<dbReference type="InterPro" id="IPR017941">
    <property type="entry name" value="Rieske_2Fe-2S"/>
</dbReference>
<dbReference type="PROSITE" id="PS00570">
    <property type="entry name" value="RING_HYDROXYL_ALPHA"/>
    <property type="match status" value="1"/>
</dbReference>
<proteinExistence type="predicted"/>
<dbReference type="GO" id="GO:0005506">
    <property type="term" value="F:iron ion binding"/>
    <property type="evidence" value="ECO:0007669"/>
    <property type="project" value="InterPro"/>
</dbReference>
<dbReference type="PRINTS" id="PR00090">
    <property type="entry name" value="RNGDIOXGNASE"/>
</dbReference>
<organism evidence="9">
    <name type="scientific">marine metagenome</name>
    <dbReference type="NCBI Taxonomy" id="408172"/>
    <lineage>
        <taxon>unclassified sequences</taxon>
        <taxon>metagenomes</taxon>
        <taxon>ecological metagenomes</taxon>
    </lineage>
</organism>
<evidence type="ECO:0000256" key="3">
    <source>
        <dbReference type="ARBA" id="ARBA00022723"/>
    </source>
</evidence>
<keyword evidence="4" id="KW-0560">Oxidoreductase</keyword>
<dbReference type="SUPFAM" id="SSF50022">
    <property type="entry name" value="ISP domain"/>
    <property type="match status" value="1"/>
</dbReference>
<feature type="domain" description="Rieske" evidence="8">
    <location>
        <begin position="1"/>
        <end position="103"/>
    </location>
</feature>
<dbReference type="GO" id="GO:0016491">
    <property type="term" value="F:oxidoreductase activity"/>
    <property type="evidence" value="ECO:0007669"/>
    <property type="project" value="UniProtKB-KW"/>
</dbReference>
<reference evidence="9" key="1">
    <citation type="submission" date="2018-05" db="EMBL/GenBank/DDBJ databases">
        <authorList>
            <person name="Lanie J.A."/>
            <person name="Ng W.-L."/>
            <person name="Kazmierczak K.M."/>
            <person name="Andrzejewski T.M."/>
            <person name="Davidsen T.M."/>
            <person name="Wayne K.J."/>
            <person name="Tettelin H."/>
            <person name="Glass J.I."/>
            <person name="Rusch D."/>
            <person name="Podicherti R."/>
            <person name="Tsui H.-C.T."/>
            <person name="Winkler M.E."/>
        </authorList>
    </citation>
    <scope>NUCLEOTIDE SEQUENCE</scope>
</reference>
<dbReference type="Pfam" id="PF00848">
    <property type="entry name" value="Ring_hydroxyl_A"/>
    <property type="match status" value="1"/>
</dbReference>
<dbReference type="CDD" id="cd03469">
    <property type="entry name" value="Rieske_RO_Alpha_N"/>
    <property type="match status" value="1"/>
</dbReference>
<dbReference type="SUPFAM" id="SSF55961">
    <property type="entry name" value="Bet v1-like"/>
    <property type="match status" value="1"/>
</dbReference>
<name>A0A382U4M8_9ZZZZ</name>
<feature type="non-terminal residue" evidence="9">
    <location>
        <position position="1"/>
    </location>
</feature>